<evidence type="ECO:0000256" key="1">
    <source>
        <dbReference type="SAM" id="Phobius"/>
    </source>
</evidence>
<dbReference type="AlphaFoldDB" id="A3ZXA8"/>
<dbReference type="HOGENOM" id="CLU_3266479_0_0_0"/>
<evidence type="ECO:0000313" key="2">
    <source>
        <dbReference type="EMBL" id="EAQ78856.1"/>
    </source>
</evidence>
<dbReference type="Proteomes" id="UP000004358">
    <property type="component" value="Unassembled WGS sequence"/>
</dbReference>
<keyword evidence="1" id="KW-0812">Transmembrane</keyword>
<dbReference type="EMBL" id="AANZ01000018">
    <property type="protein sequence ID" value="EAQ78856.1"/>
    <property type="molecule type" value="Genomic_DNA"/>
</dbReference>
<feature type="transmembrane region" description="Helical" evidence="1">
    <location>
        <begin position="12"/>
        <end position="34"/>
    </location>
</feature>
<accession>A3ZXA8</accession>
<dbReference type="STRING" id="314230.DSM3645_30181"/>
<name>A3ZXA8_9BACT</name>
<comment type="caution">
    <text evidence="2">The sequence shown here is derived from an EMBL/GenBank/DDBJ whole genome shotgun (WGS) entry which is preliminary data.</text>
</comment>
<proteinExistence type="predicted"/>
<gene>
    <name evidence="2" type="ORF">DSM3645_30181</name>
</gene>
<protein>
    <submittedName>
        <fullName evidence="2">Uncharacterized protein</fullName>
    </submittedName>
</protein>
<keyword evidence="1" id="KW-1133">Transmembrane helix</keyword>
<dbReference type="RefSeq" id="WP_002653808.1">
    <property type="nucleotide sequence ID" value="NZ_CH672376.1"/>
</dbReference>
<evidence type="ECO:0000313" key="3">
    <source>
        <dbReference type="Proteomes" id="UP000004358"/>
    </source>
</evidence>
<keyword evidence="1" id="KW-0472">Membrane</keyword>
<sequence>MEVIAHITHTEFPTVLVALASGIMIGTVMTWVAMRYLGRGR</sequence>
<reference evidence="2 3" key="1">
    <citation type="submission" date="2006-02" db="EMBL/GenBank/DDBJ databases">
        <authorList>
            <person name="Amann R."/>
            <person name="Ferriera S."/>
            <person name="Johnson J."/>
            <person name="Kravitz S."/>
            <person name="Halpern A."/>
            <person name="Remington K."/>
            <person name="Beeson K."/>
            <person name="Tran B."/>
            <person name="Rogers Y.-H."/>
            <person name="Friedman R."/>
            <person name="Venter J.C."/>
        </authorList>
    </citation>
    <scope>NUCLEOTIDE SEQUENCE [LARGE SCALE GENOMIC DNA]</scope>
    <source>
        <strain evidence="2 3">DSM 3645</strain>
    </source>
</reference>
<organism evidence="2 3">
    <name type="scientific">Blastopirellula marina DSM 3645</name>
    <dbReference type="NCBI Taxonomy" id="314230"/>
    <lineage>
        <taxon>Bacteria</taxon>
        <taxon>Pseudomonadati</taxon>
        <taxon>Planctomycetota</taxon>
        <taxon>Planctomycetia</taxon>
        <taxon>Pirellulales</taxon>
        <taxon>Pirellulaceae</taxon>
        <taxon>Blastopirellula</taxon>
    </lineage>
</organism>